<evidence type="ECO:0007829" key="5">
    <source>
        <dbReference type="PeptideAtlas" id="H2KYQ7"/>
    </source>
</evidence>
<name>H2KYQ7_CAEEL</name>
<dbReference type="PRINTS" id="PR01301">
    <property type="entry name" value="RGSPROTEIN"/>
</dbReference>
<dbReference type="ExpressionAtlas" id="H2KYQ7">
    <property type="expression patterns" value="baseline and differential"/>
</dbReference>
<dbReference type="SUPFAM" id="SSF48097">
    <property type="entry name" value="Regulator of G-protein signaling, RGS"/>
    <property type="match status" value="1"/>
</dbReference>
<proteinExistence type="evidence at protein level"/>
<dbReference type="SMART" id="SM00315">
    <property type="entry name" value="RGS"/>
    <property type="match status" value="1"/>
</dbReference>
<dbReference type="Bgee" id="WBGene00004350">
    <property type="expression patterns" value="Expressed in embryo and 4 other cell types or tissues"/>
</dbReference>
<dbReference type="InterPro" id="IPR036305">
    <property type="entry name" value="RGS_sf"/>
</dbReference>
<dbReference type="FunFam" id="1.10.167.10:FF:000038">
    <property type="entry name" value="Regulator of G-protein signaling rgs-7"/>
    <property type="match status" value="1"/>
</dbReference>
<dbReference type="SMR" id="H2KYQ7"/>
<dbReference type="Pfam" id="PF00615">
    <property type="entry name" value="RGS"/>
    <property type="match status" value="1"/>
</dbReference>
<evidence type="ECO:0000313" key="3">
    <source>
        <dbReference type="Proteomes" id="UP000001940"/>
    </source>
</evidence>
<dbReference type="PANTHER" id="PTHR10845:SF259">
    <property type="entry name" value="RGS DOMAIN-CONTAINING PROTEIN-RELATED"/>
    <property type="match status" value="1"/>
</dbReference>
<keyword evidence="5" id="KW-1267">Proteomics identification</keyword>
<evidence type="ECO:0000259" key="1">
    <source>
        <dbReference type="PROSITE" id="PS50132"/>
    </source>
</evidence>
<dbReference type="WormBase" id="F56B6.2f">
    <property type="protein sequence ID" value="CE42123"/>
    <property type="gene ID" value="WBGene00004350"/>
    <property type="gene designation" value="rgs-7"/>
</dbReference>
<sequence length="240" mass="27599">MAGSNSSAMSLDTTDFDFTSTIPSTPSSFDDFFLIPTPAKTSRRRFTVAPSDIIRLKRRLVQHRPNRGPISRTLSYLRSKMDLALSTSSLYPSRDDVRQWEISFESLLNNKFGCALFRQFLKKEFSDENMDFWLECEEFKKMKDGKKSTTQKAIEIYSEFVAEHSPKEVNLDSDTRAATKAAVEAGCKPDTFALAQSRVEQLMSKDSYRRFLRDRLFLDLLESYEITDKEDKPSSSKDKN</sequence>
<dbReference type="PROSITE" id="PS50132">
    <property type="entry name" value="RGS"/>
    <property type="match status" value="1"/>
</dbReference>
<dbReference type="HOGENOM" id="CLU_1157316_0_0_1"/>
<dbReference type="CTD" id="180645"/>
<keyword evidence="3" id="KW-1185">Reference proteome</keyword>
<gene>
    <name evidence="2 4" type="primary">rgs-7</name>
    <name evidence="2" type="ORF">CELE_F56B6.2</name>
    <name evidence="4" type="ORF">F56B6.2</name>
</gene>
<dbReference type="GO" id="GO:0005938">
    <property type="term" value="C:cell cortex"/>
    <property type="evidence" value="ECO:0000314"/>
    <property type="project" value="WormBase"/>
</dbReference>
<evidence type="ECO:0000313" key="4">
    <source>
        <dbReference type="WormBase" id="F56B6.2f"/>
    </source>
</evidence>
<dbReference type="PANTHER" id="PTHR10845">
    <property type="entry name" value="REGULATOR OF G PROTEIN SIGNALING"/>
    <property type="match status" value="1"/>
</dbReference>
<feature type="domain" description="RGS" evidence="1">
    <location>
        <begin position="103"/>
        <end position="221"/>
    </location>
</feature>
<reference evidence="2 3" key="1">
    <citation type="journal article" date="1998" name="Science">
        <title>Genome sequence of the nematode C. elegans: a platform for investigating biology.</title>
        <authorList>
            <consortium name="The C. elegans sequencing consortium"/>
            <person name="Sulson J.E."/>
            <person name="Waterston R."/>
        </authorList>
    </citation>
    <scope>NUCLEOTIDE SEQUENCE [LARGE SCALE GENOMIC DNA]</scope>
    <source>
        <strain evidence="2 3">Bristol N2</strain>
    </source>
</reference>
<dbReference type="AlphaFoldDB" id="H2KYQ7"/>
<accession>H2KYQ7</accession>
<dbReference type="GO" id="GO:0005096">
    <property type="term" value="F:GTPase activator activity"/>
    <property type="evidence" value="ECO:0000314"/>
    <property type="project" value="WormBase"/>
</dbReference>
<dbReference type="OrthoDB" id="196547at2759"/>
<dbReference type="InterPro" id="IPR044926">
    <property type="entry name" value="RGS_subdomain_2"/>
</dbReference>
<dbReference type="Gene3D" id="1.10.167.10">
    <property type="entry name" value="Regulator of G-protein Signalling 4, domain 2"/>
    <property type="match status" value="1"/>
</dbReference>
<dbReference type="AGR" id="WB:WBGene00004350"/>
<protein>
    <submittedName>
        <fullName evidence="2">RGS domain-containing protein</fullName>
    </submittedName>
</protein>
<dbReference type="InterPro" id="IPR016137">
    <property type="entry name" value="RGS"/>
</dbReference>
<dbReference type="Proteomes" id="UP000001940">
    <property type="component" value="Chromosome X"/>
</dbReference>
<organism evidence="2 3">
    <name type="scientific">Caenorhabditis elegans</name>
    <dbReference type="NCBI Taxonomy" id="6239"/>
    <lineage>
        <taxon>Eukaryota</taxon>
        <taxon>Metazoa</taxon>
        <taxon>Ecdysozoa</taxon>
        <taxon>Nematoda</taxon>
        <taxon>Chromadorea</taxon>
        <taxon>Rhabditida</taxon>
        <taxon>Rhabditina</taxon>
        <taxon>Rhabditomorpha</taxon>
        <taxon>Rhabditoidea</taxon>
        <taxon>Rhabditidae</taxon>
        <taxon>Peloderinae</taxon>
        <taxon>Caenorhabditis</taxon>
    </lineage>
</organism>
<evidence type="ECO:0000313" key="2">
    <source>
        <dbReference type="EMBL" id="CCD64323.1"/>
    </source>
</evidence>
<dbReference type="EMBL" id="BX284606">
    <property type="protein sequence ID" value="CCD64323.1"/>
    <property type="molecule type" value="Genomic_DNA"/>
</dbReference>
<dbReference type="GeneID" id="180645"/>
<dbReference type="RefSeq" id="NP_001123153.1">
    <property type="nucleotide sequence ID" value="NM_001129681.4"/>
</dbReference>